<keyword evidence="3" id="KW-1185">Reference proteome</keyword>
<comment type="caution">
    <text evidence="1">The sequence shown here is derived from an EMBL/GenBank/DDBJ whole genome shotgun (WGS) entry which is preliminary data.</text>
</comment>
<evidence type="ECO:0000313" key="1">
    <source>
        <dbReference type="EMBL" id="CAI9964616.1"/>
    </source>
</evidence>
<name>A0AA86UU19_9EUKA</name>
<proteinExistence type="predicted"/>
<reference evidence="1" key="1">
    <citation type="submission" date="2023-06" db="EMBL/GenBank/DDBJ databases">
        <authorList>
            <person name="Kurt Z."/>
        </authorList>
    </citation>
    <scope>NUCLEOTIDE SEQUENCE</scope>
</reference>
<sequence>MQSIQLNDRTIIRSYLASNQIYIELIIQITSYNSPVQPQLTVLLKICFHYNTFTNKSIIDEIKKDPLSFTENHIILELDGETKYVSIKRRVNEADLLSSNSIIEFQKPKQVSKLSQLNFKVAKPDLAFSKDADQSTNSFSEFSLFK</sequence>
<organism evidence="1">
    <name type="scientific">Hexamita inflata</name>
    <dbReference type="NCBI Taxonomy" id="28002"/>
    <lineage>
        <taxon>Eukaryota</taxon>
        <taxon>Metamonada</taxon>
        <taxon>Diplomonadida</taxon>
        <taxon>Hexamitidae</taxon>
        <taxon>Hexamitinae</taxon>
        <taxon>Hexamita</taxon>
    </lineage>
</organism>
<dbReference type="EMBL" id="CAXDID020000165">
    <property type="protein sequence ID" value="CAL6045657.1"/>
    <property type="molecule type" value="Genomic_DNA"/>
</dbReference>
<dbReference type="EMBL" id="CATOUU010000981">
    <property type="protein sequence ID" value="CAI9964616.1"/>
    <property type="molecule type" value="Genomic_DNA"/>
</dbReference>
<accession>A0AA86UU19</accession>
<gene>
    <name evidence="2" type="ORF">HINF_LOCUS41245</name>
    <name evidence="1" type="ORF">HINF_LOCUS52261</name>
</gene>
<dbReference type="Proteomes" id="UP001642409">
    <property type="component" value="Unassembled WGS sequence"/>
</dbReference>
<dbReference type="AlphaFoldDB" id="A0AA86UU19"/>
<evidence type="ECO:0000313" key="2">
    <source>
        <dbReference type="EMBL" id="CAL6045657.1"/>
    </source>
</evidence>
<evidence type="ECO:0000313" key="3">
    <source>
        <dbReference type="Proteomes" id="UP001642409"/>
    </source>
</evidence>
<reference evidence="2 3" key="2">
    <citation type="submission" date="2024-07" db="EMBL/GenBank/DDBJ databases">
        <authorList>
            <person name="Akdeniz Z."/>
        </authorList>
    </citation>
    <scope>NUCLEOTIDE SEQUENCE [LARGE SCALE GENOMIC DNA]</scope>
</reference>
<protein>
    <submittedName>
        <fullName evidence="2">Hypothetical_protein</fullName>
    </submittedName>
</protein>